<dbReference type="Pfam" id="PF13399">
    <property type="entry name" value="LytR_C"/>
    <property type="match status" value="1"/>
</dbReference>
<dbReference type="Gene3D" id="3.30.70.2390">
    <property type="match status" value="1"/>
</dbReference>
<gene>
    <name evidence="4" type="ORF">F8377_08150</name>
</gene>
<comment type="caution">
    <text evidence="4">The sequence shown here is derived from an EMBL/GenBank/DDBJ whole genome shotgun (WGS) entry which is preliminary data.</text>
</comment>
<keyword evidence="2" id="KW-1133">Transmembrane helix</keyword>
<feature type="compositionally biased region" description="Basic and acidic residues" evidence="1">
    <location>
        <begin position="92"/>
        <end position="108"/>
    </location>
</feature>
<feature type="compositionally biased region" description="Low complexity" evidence="1">
    <location>
        <begin position="158"/>
        <end position="167"/>
    </location>
</feature>
<protein>
    <submittedName>
        <fullName evidence="4">LytR family transcriptional regulator</fullName>
    </submittedName>
</protein>
<sequence length="407" mass="41930">MSENYRPRHSLDSRYSNYDADFDLFEDRVVEPYSSSDASSADPAPSSEAGAAAKADPAAERNPYLDEPEENYGAREGAPEDGILDADFEPIDEPHDERIGEDAGENADERATGLGAGAATGLGAGAGLSAAAVAVDRRPLNLAKDSGAGVEEAGVGETGAAAAAGGATDEDVFGNGGQPADPDTKGVPLRGLVMILAAVGILLIGWGSYMLLSGDDKQETVASENNAGDHGEQNAPGDNAGASDRPGGNGADKPGAEAGRPGEENKPGDNRDGRDGRDGRDNPEANHDEKPDNAPAGQIDPEHEYIAVLNNSQVSGLAGDVAKKIRGGEFKSTGYGNLPTGRFPESVVLYPSNNQPAREAAEKLARDLGIAAQERTPEIDDNLAGAEMFEGGKPAQIVVVTTNSMPQ</sequence>
<keyword evidence="5" id="KW-1185">Reference proteome</keyword>
<dbReference type="EMBL" id="WBZJ01000003">
    <property type="protein sequence ID" value="KAB3519871.1"/>
    <property type="molecule type" value="Genomic_DNA"/>
</dbReference>
<evidence type="ECO:0000256" key="1">
    <source>
        <dbReference type="SAM" id="MobiDB-lite"/>
    </source>
</evidence>
<feature type="compositionally biased region" description="Acidic residues" evidence="1">
    <location>
        <begin position="82"/>
        <end position="91"/>
    </location>
</feature>
<proteinExistence type="predicted"/>
<name>A0ABQ6VI03_9CORY</name>
<dbReference type="Proteomes" id="UP000436181">
    <property type="component" value="Unassembled WGS sequence"/>
</dbReference>
<feature type="domain" description="LytR/CpsA/Psr regulator C-terminal" evidence="3">
    <location>
        <begin position="306"/>
        <end position="381"/>
    </location>
</feature>
<reference evidence="4 5" key="1">
    <citation type="submission" date="2019-10" db="EMBL/GenBank/DDBJ databases">
        <title>Corynebacterium sp novel species isolated from the respiratory tract of Marmot.</title>
        <authorList>
            <person name="Zhang G."/>
        </authorList>
    </citation>
    <scope>NUCLEOTIDE SEQUENCE [LARGE SCALE GENOMIC DNA]</scope>
    <source>
        <strain evidence="4 5">336</strain>
    </source>
</reference>
<feature type="transmembrane region" description="Helical" evidence="2">
    <location>
        <begin position="192"/>
        <end position="212"/>
    </location>
</feature>
<evidence type="ECO:0000313" key="4">
    <source>
        <dbReference type="EMBL" id="KAB3519871.1"/>
    </source>
</evidence>
<feature type="region of interest" description="Disordered" evidence="1">
    <location>
        <begin position="158"/>
        <end position="184"/>
    </location>
</feature>
<feature type="region of interest" description="Disordered" evidence="1">
    <location>
        <begin position="32"/>
        <end position="108"/>
    </location>
</feature>
<keyword evidence="2" id="KW-0812">Transmembrane</keyword>
<feature type="compositionally biased region" description="Low complexity" evidence="1">
    <location>
        <begin position="34"/>
        <end position="56"/>
    </location>
</feature>
<evidence type="ECO:0000313" key="5">
    <source>
        <dbReference type="Proteomes" id="UP000436181"/>
    </source>
</evidence>
<accession>A0ABQ6VI03</accession>
<keyword evidence="2" id="KW-0472">Membrane</keyword>
<feature type="compositionally biased region" description="Basic and acidic residues" evidence="1">
    <location>
        <begin position="260"/>
        <end position="292"/>
    </location>
</feature>
<evidence type="ECO:0000259" key="3">
    <source>
        <dbReference type="Pfam" id="PF13399"/>
    </source>
</evidence>
<dbReference type="InterPro" id="IPR027381">
    <property type="entry name" value="LytR/CpsA/Psr_C"/>
</dbReference>
<evidence type="ECO:0000256" key="2">
    <source>
        <dbReference type="SAM" id="Phobius"/>
    </source>
</evidence>
<dbReference type="RefSeq" id="WP_151844641.1">
    <property type="nucleotide sequence ID" value="NZ_WBZJ01000003.1"/>
</dbReference>
<feature type="region of interest" description="Disordered" evidence="1">
    <location>
        <begin position="220"/>
        <end position="303"/>
    </location>
</feature>
<organism evidence="4 5">
    <name type="scientific">Corynebacterium zhongnanshanii</name>
    <dbReference type="NCBI Taxonomy" id="2768834"/>
    <lineage>
        <taxon>Bacteria</taxon>
        <taxon>Bacillati</taxon>
        <taxon>Actinomycetota</taxon>
        <taxon>Actinomycetes</taxon>
        <taxon>Mycobacteriales</taxon>
        <taxon>Corynebacteriaceae</taxon>
        <taxon>Corynebacterium</taxon>
    </lineage>
</organism>